<gene>
    <name evidence="1" type="ORF">LCGC14_3103830</name>
</gene>
<sequence length="207" mass="24569">MVSKENIQEIYNKYVKVNYTEAYLNKYSSIPMELNNKKWKWEGKDFVRIIALLEFREYILELDRVFEDVLSFSSVDIWGVRDPEYDYLQYKNHHNFNYEDDIKYDLHYLELEKKDFDFIMLTQVIEHLYNPILALKNIYDHLKIGGIIYASVPVNNIPHSTPFHFYTGVTPVGLGMMMQLAGFDILKIGQWGNEEYLHQLYGQAGLT</sequence>
<accession>A0A0F8YX08</accession>
<protein>
    <recommendedName>
        <fullName evidence="2">Methyltransferase type 11 domain-containing protein</fullName>
    </recommendedName>
</protein>
<organism evidence="1">
    <name type="scientific">marine sediment metagenome</name>
    <dbReference type="NCBI Taxonomy" id="412755"/>
    <lineage>
        <taxon>unclassified sequences</taxon>
        <taxon>metagenomes</taxon>
        <taxon>ecological metagenomes</taxon>
    </lineage>
</organism>
<comment type="caution">
    <text evidence="1">The sequence shown here is derived from an EMBL/GenBank/DDBJ whole genome shotgun (WGS) entry which is preliminary data.</text>
</comment>
<dbReference type="Pfam" id="PF13489">
    <property type="entry name" value="Methyltransf_23"/>
    <property type="match status" value="1"/>
</dbReference>
<dbReference type="EMBL" id="LAZR01066964">
    <property type="protein sequence ID" value="KKK52546.1"/>
    <property type="molecule type" value="Genomic_DNA"/>
</dbReference>
<evidence type="ECO:0008006" key="2">
    <source>
        <dbReference type="Google" id="ProtNLM"/>
    </source>
</evidence>
<feature type="non-terminal residue" evidence="1">
    <location>
        <position position="207"/>
    </location>
</feature>
<dbReference type="InterPro" id="IPR029063">
    <property type="entry name" value="SAM-dependent_MTases_sf"/>
</dbReference>
<dbReference type="AlphaFoldDB" id="A0A0F8YX08"/>
<dbReference type="SUPFAM" id="SSF53335">
    <property type="entry name" value="S-adenosyl-L-methionine-dependent methyltransferases"/>
    <property type="match status" value="1"/>
</dbReference>
<name>A0A0F8YX08_9ZZZZ</name>
<dbReference type="Gene3D" id="3.40.50.150">
    <property type="entry name" value="Vaccinia Virus protein VP39"/>
    <property type="match status" value="1"/>
</dbReference>
<reference evidence="1" key="1">
    <citation type="journal article" date="2015" name="Nature">
        <title>Complex archaea that bridge the gap between prokaryotes and eukaryotes.</title>
        <authorList>
            <person name="Spang A."/>
            <person name="Saw J.H."/>
            <person name="Jorgensen S.L."/>
            <person name="Zaremba-Niedzwiedzka K."/>
            <person name="Martijn J."/>
            <person name="Lind A.E."/>
            <person name="van Eijk R."/>
            <person name="Schleper C."/>
            <person name="Guy L."/>
            <person name="Ettema T.J."/>
        </authorList>
    </citation>
    <scope>NUCLEOTIDE SEQUENCE</scope>
</reference>
<proteinExistence type="predicted"/>
<evidence type="ECO:0000313" key="1">
    <source>
        <dbReference type="EMBL" id="KKK52546.1"/>
    </source>
</evidence>